<dbReference type="RefSeq" id="WP_016876006.1">
    <property type="nucleotide sequence ID" value="NZ_AJLN01000093.1"/>
</dbReference>
<organism evidence="2 3">
    <name type="scientific">Chlorogloeopsis fritschii PCC 6912</name>
    <dbReference type="NCBI Taxonomy" id="211165"/>
    <lineage>
        <taxon>Bacteria</taxon>
        <taxon>Bacillati</taxon>
        <taxon>Cyanobacteriota</taxon>
        <taxon>Cyanophyceae</taxon>
        <taxon>Nostocales</taxon>
        <taxon>Chlorogloeopsidaceae</taxon>
        <taxon>Chlorogloeopsis</taxon>
    </lineage>
</organism>
<sequence>MSETPSDAIWIVTDDTPQISIPDGTRGGITRKEDWRDEIRDATGSKGVGDAVKVSAQKLEQEMTHFLQVIGSVFNRAEQQAKLSPGMRLDEVELSVEISGEGEVKLIGSGAKAAGKGAIKLTFKRQESN</sequence>
<evidence type="ECO:0000313" key="2">
    <source>
        <dbReference type="EMBL" id="RUR76200.1"/>
    </source>
</evidence>
<dbReference type="Proteomes" id="UP000268857">
    <property type="component" value="Unassembled WGS sequence"/>
</dbReference>
<name>A0A433N4J0_CHLFR</name>
<evidence type="ECO:0000313" key="3">
    <source>
        <dbReference type="Proteomes" id="UP000268857"/>
    </source>
</evidence>
<dbReference type="OrthoDB" id="573248at2"/>
<dbReference type="InterPro" id="IPR056947">
    <property type="entry name" value="Pepco_dom"/>
</dbReference>
<keyword evidence="3" id="KW-1185">Reference proteome</keyword>
<comment type="caution">
    <text evidence="2">The sequence shown here is derived from an EMBL/GenBank/DDBJ whole genome shotgun (WGS) entry which is preliminary data.</text>
</comment>
<dbReference type="EMBL" id="RSCJ01000021">
    <property type="protein sequence ID" value="RUR76200.1"/>
    <property type="molecule type" value="Genomic_DNA"/>
</dbReference>
<dbReference type="AlphaFoldDB" id="A0A433N4J0"/>
<evidence type="ECO:0000259" key="1">
    <source>
        <dbReference type="Pfam" id="PF24393"/>
    </source>
</evidence>
<reference evidence="2 3" key="1">
    <citation type="journal article" date="2019" name="Genome Biol. Evol.">
        <title>Day and night: Metabolic profiles and evolutionary relationships of six axenic non-marine cyanobacteria.</title>
        <authorList>
            <person name="Will S.E."/>
            <person name="Henke P."/>
            <person name="Boedeker C."/>
            <person name="Huang S."/>
            <person name="Brinkmann H."/>
            <person name="Rohde M."/>
            <person name="Jarek M."/>
            <person name="Friedl T."/>
            <person name="Seufert S."/>
            <person name="Schumacher M."/>
            <person name="Overmann J."/>
            <person name="Neumann-Schaal M."/>
            <person name="Petersen J."/>
        </authorList>
    </citation>
    <scope>NUCLEOTIDE SEQUENCE [LARGE SCALE GENOMIC DNA]</scope>
    <source>
        <strain evidence="2 3">PCC 6912</strain>
    </source>
</reference>
<proteinExistence type="predicted"/>
<accession>A0A433N4J0</accession>
<feature type="domain" description="Pepco" evidence="1">
    <location>
        <begin position="9"/>
        <end position="125"/>
    </location>
</feature>
<protein>
    <recommendedName>
        <fullName evidence="1">Pepco domain-containing protein</fullName>
    </recommendedName>
</protein>
<dbReference type="STRING" id="211165.GCA_000317285_03431"/>
<gene>
    <name evidence="2" type="ORF">PCC6912_43720</name>
</gene>
<dbReference type="Pfam" id="PF24393">
    <property type="entry name" value="Pepco"/>
    <property type="match status" value="1"/>
</dbReference>